<keyword evidence="12 21" id="KW-0067">ATP-binding</keyword>
<evidence type="ECO:0000256" key="7">
    <source>
        <dbReference type="ARBA" id="ARBA00022692"/>
    </source>
</evidence>
<dbReference type="SMART" id="SM00615">
    <property type="entry name" value="EPH_lbd"/>
    <property type="match status" value="1"/>
</dbReference>
<dbReference type="SMART" id="SM00060">
    <property type="entry name" value="FN3"/>
    <property type="match status" value="2"/>
</dbReference>
<evidence type="ECO:0000259" key="27">
    <source>
        <dbReference type="PROSITE" id="PS50105"/>
    </source>
</evidence>
<dbReference type="PANTHER" id="PTHR46877">
    <property type="entry name" value="EPH RECEPTOR A5"/>
    <property type="match status" value="1"/>
</dbReference>
<evidence type="ECO:0000256" key="15">
    <source>
        <dbReference type="ARBA" id="ARBA00022989"/>
    </source>
</evidence>
<dbReference type="Pfam" id="PF01404">
    <property type="entry name" value="Ephrin_lbd"/>
    <property type="match status" value="1"/>
</dbReference>
<dbReference type="FunFam" id="1.10.150.50:FF:000029">
    <property type="entry name" value="Ephrin type-A receptor 1"/>
    <property type="match status" value="1"/>
</dbReference>
<dbReference type="CDD" id="cd00063">
    <property type="entry name" value="FN3"/>
    <property type="match status" value="2"/>
</dbReference>
<evidence type="ECO:0000256" key="24">
    <source>
        <dbReference type="SAM" id="Phobius"/>
    </source>
</evidence>
<dbReference type="Pfam" id="PF00041">
    <property type="entry name" value="fn3"/>
    <property type="match status" value="2"/>
</dbReference>
<dbReference type="PROSITE" id="PS00790">
    <property type="entry name" value="RECEPTOR_TYR_KIN_V_1"/>
    <property type="match status" value="1"/>
</dbReference>
<dbReference type="EC" id="2.7.10.1" evidence="2"/>
<feature type="transmembrane region" description="Helical" evidence="24">
    <location>
        <begin position="535"/>
        <end position="558"/>
    </location>
</feature>
<reference evidence="30" key="1">
    <citation type="submission" date="2023-09" db="UniProtKB">
        <authorList>
            <consortium name="Ensembl"/>
        </authorList>
    </citation>
    <scope>IDENTIFICATION</scope>
</reference>
<evidence type="ECO:0000256" key="23">
    <source>
        <dbReference type="PROSITE-ProRule" id="PRU10141"/>
    </source>
</evidence>
<dbReference type="SUPFAM" id="SSF49265">
    <property type="entry name" value="Fibronectin type III"/>
    <property type="match status" value="1"/>
</dbReference>
<dbReference type="PROSITE" id="PS50011">
    <property type="entry name" value="PROTEIN_KINASE_DOM"/>
    <property type="match status" value="1"/>
</dbReference>
<dbReference type="Gene3D" id="2.60.40.1770">
    <property type="entry name" value="ephrin a2 ectodomain"/>
    <property type="match status" value="1"/>
</dbReference>
<dbReference type="PIRSF" id="PIRSF000666">
    <property type="entry name" value="TyrPK_ephrin_receptor"/>
    <property type="match status" value="1"/>
</dbReference>
<dbReference type="GO" id="GO:0001525">
    <property type="term" value="P:angiogenesis"/>
    <property type="evidence" value="ECO:0007669"/>
    <property type="project" value="UniProtKB-KW"/>
</dbReference>
<evidence type="ECO:0000256" key="3">
    <source>
        <dbReference type="ARBA" id="ARBA00022475"/>
    </source>
</evidence>
<dbReference type="InterPro" id="IPR013783">
    <property type="entry name" value="Ig-like_fold"/>
</dbReference>
<dbReference type="InterPro" id="IPR017441">
    <property type="entry name" value="Protein_kinase_ATP_BS"/>
</dbReference>
<dbReference type="GO" id="GO:0030425">
    <property type="term" value="C:dendrite"/>
    <property type="evidence" value="ECO:0007669"/>
    <property type="project" value="TreeGrafter"/>
</dbReference>
<dbReference type="SMART" id="SM01411">
    <property type="entry name" value="Ephrin_rec_like"/>
    <property type="match status" value="1"/>
</dbReference>
<dbReference type="Gene3D" id="2.10.50.10">
    <property type="entry name" value="Tumor Necrosis Factor Receptor, subunit A, domain 2"/>
    <property type="match status" value="1"/>
</dbReference>
<evidence type="ECO:0000256" key="17">
    <source>
        <dbReference type="ARBA" id="ARBA00023137"/>
    </source>
</evidence>
<feature type="domain" description="Fibronectin type-III" evidence="28">
    <location>
        <begin position="438"/>
        <end position="529"/>
    </location>
</feature>
<evidence type="ECO:0000256" key="1">
    <source>
        <dbReference type="ARBA" id="ARBA00004251"/>
    </source>
</evidence>
<evidence type="ECO:0000256" key="18">
    <source>
        <dbReference type="ARBA" id="ARBA00023170"/>
    </source>
</evidence>
<dbReference type="Pfam" id="PF14575">
    <property type="entry name" value="EphA2_TM"/>
    <property type="match status" value="1"/>
</dbReference>
<dbReference type="Gene3D" id="2.60.120.260">
    <property type="entry name" value="Galactose-binding domain-like"/>
    <property type="match status" value="1"/>
</dbReference>
<dbReference type="Gene3D" id="1.20.5.510">
    <property type="entry name" value="Single helix bin"/>
    <property type="match status" value="1"/>
</dbReference>
<dbReference type="PROSITE" id="PS00791">
    <property type="entry name" value="RECEPTOR_TYR_KIN_V_2"/>
    <property type="match status" value="1"/>
</dbReference>
<dbReference type="FunFam" id="2.60.40.1770:FF:000002">
    <property type="entry name" value="ephrin type-A receptor 2"/>
    <property type="match status" value="1"/>
</dbReference>
<evidence type="ECO:0000256" key="12">
    <source>
        <dbReference type="ARBA" id="ARBA00022840"/>
    </source>
</evidence>
<feature type="disulfide bond" evidence="22">
    <location>
        <begin position="105"/>
        <end position="115"/>
    </location>
</feature>
<dbReference type="Pfam" id="PF00536">
    <property type="entry name" value="SAM_1"/>
    <property type="match status" value="1"/>
</dbReference>
<dbReference type="FunFam" id="1.20.5.510:FF:000004">
    <property type="entry name" value="Ephrin type-A receptor 2"/>
    <property type="match status" value="1"/>
</dbReference>
<dbReference type="PROSITE" id="PS00107">
    <property type="entry name" value="PROTEIN_KINASE_ATP"/>
    <property type="match status" value="1"/>
</dbReference>
<evidence type="ECO:0000256" key="16">
    <source>
        <dbReference type="ARBA" id="ARBA00023136"/>
    </source>
</evidence>
<evidence type="ECO:0000256" key="25">
    <source>
        <dbReference type="SAM" id="SignalP"/>
    </source>
</evidence>
<feature type="binding site" evidence="21 23">
    <location>
        <position position="645"/>
    </location>
    <ligand>
        <name>ATP</name>
        <dbReference type="ChEBI" id="CHEBI:30616"/>
    </ligand>
</feature>
<keyword evidence="3" id="KW-1003">Cell membrane</keyword>
<keyword evidence="5" id="KW-0037">Angiogenesis</keyword>
<evidence type="ECO:0000256" key="22">
    <source>
        <dbReference type="PIRSR" id="PIRSR000666-3"/>
    </source>
</evidence>
<evidence type="ECO:0000259" key="28">
    <source>
        <dbReference type="PROSITE" id="PS50853"/>
    </source>
</evidence>
<evidence type="ECO:0000256" key="5">
    <source>
        <dbReference type="ARBA" id="ARBA00022657"/>
    </source>
</evidence>
<dbReference type="GO" id="GO:0005524">
    <property type="term" value="F:ATP binding"/>
    <property type="evidence" value="ECO:0007669"/>
    <property type="project" value="UniProtKB-UniRule"/>
</dbReference>
<dbReference type="GO" id="GO:0007155">
    <property type="term" value="P:cell adhesion"/>
    <property type="evidence" value="ECO:0007669"/>
    <property type="project" value="UniProtKB-KW"/>
</dbReference>
<dbReference type="InterPro" id="IPR016257">
    <property type="entry name" value="Tyr_kinase_ephrin_rcpt"/>
</dbReference>
<dbReference type="PROSITE" id="PS50853">
    <property type="entry name" value="FN3"/>
    <property type="match status" value="2"/>
</dbReference>
<dbReference type="GeneTree" id="ENSGT00940000160786"/>
<dbReference type="InterPro" id="IPR013761">
    <property type="entry name" value="SAM/pointed_sf"/>
</dbReference>
<evidence type="ECO:0000256" key="14">
    <source>
        <dbReference type="ARBA" id="ARBA00022889"/>
    </source>
</evidence>
<evidence type="ECO:0000256" key="2">
    <source>
        <dbReference type="ARBA" id="ARBA00011902"/>
    </source>
</evidence>
<dbReference type="SUPFAM" id="SSF57184">
    <property type="entry name" value="Growth factor receptor domain"/>
    <property type="match status" value="1"/>
</dbReference>
<feature type="signal peptide" evidence="25">
    <location>
        <begin position="1"/>
        <end position="24"/>
    </location>
</feature>
<keyword evidence="15 24" id="KW-1133">Transmembrane helix</keyword>
<dbReference type="InterPro" id="IPR009030">
    <property type="entry name" value="Growth_fac_rcpt_cys_sf"/>
</dbReference>
<feature type="disulfide bond" evidence="22">
    <location>
        <begin position="70"/>
        <end position="188"/>
    </location>
</feature>
<dbReference type="SMART" id="SM00454">
    <property type="entry name" value="SAM"/>
    <property type="match status" value="1"/>
</dbReference>
<evidence type="ECO:0000256" key="6">
    <source>
        <dbReference type="ARBA" id="ARBA00022679"/>
    </source>
</evidence>
<dbReference type="GO" id="GO:0005886">
    <property type="term" value="C:plasma membrane"/>
    <property type="evidence" value="ECO:0007669"/>
    <property type="project" value="UniProtKB-SubCell"/>
</dbReference>
<dbReference type="Gene3D" id="2.60.40.10">
    <property type="entry name" value="Immunoglobulins"/>
    <property type="match status" value="2"/>
</dbReference>
<keyword evidence="14" id="KW-0130">Cell adhesion</keyword>
<evidence type="ECO:0000256" key="10">
    <source>
        <dbReference type="ARBA" id="ARBA00022741"/>
    </source>
</evidence>
<keyword evidence="17" id="KW-0829">Tyrosine-protein kinase</keyword>
<keyword evidence="16 24" id="KW-0472">Membrane</keyword>
<keyword evidence="7 24" id="KW-0812">Transmembrane</keyword>
<evidence type="ECO:0000259" key="29">
    <source>
        <dbReference type="PROSITE" id="PS51550"/>
    </source>
</evidence>
<keyword evidence="6" id="KW-0808">Transferase</keyword>
<keyword evidence="18" id="KW-0675">Receptor</keyword>
<dbReference type="PROSITE" id="PS51550">
    <property type="entry name" value="EPH_LBD"/>
    <property type="match status" value="1"/>
</dbReference>
<keyword evidence="22" id="KW-1015">Disulfide bond</keyword>
<evidence type="ECO:0000256" key="21">
    <source>
        <dbReference type="PIRSR" id="PIRSR000666-2"/>
    </source>
</evidence>
<dbReference type="GO" id="GO:0007411">
    <property type="term" value="P:axon guidance"/>
    <property type="evidence" value="ECO:0007669"/>
    <property type="project" value="TreeGrafter"/>
</dbReference>
<keyword evidence="9" id="KW-0677">Repeat</keyword>
<dbReference type="PROSITE" id="PS50105">
    <property type="entry name" value="SAM_DOMAIN"/>
    <property type="match status" value="1"/>
</dbReference>
<keyword evidence="4" id="KW-0597">Phosphoprotein</keyword>
<dbReference type="AlphaFoldDB" id="A0A8C0C3H8"/>
<dbReference type="FunFam" id="2.10.50.10:FF:000001">
    <property type="entry name" value="Ephrin type-A receptor 5"/>
    <property type="match status" value="1"/>
</dbReference>
<dbReference type="InterPro" id="IPR034263">
    <property type="entry name" value="EphA2_rcpt_lig-bd"/>
</dbReference>
<organism evidence="30">
    <name type="scientific">Balaenoptera musculus</name>
    <name type="common">Blue whale</name>
    <dbReference type="NCBI Taxonomy" id="9771"/>
    <lineage>
        <taxon>Eukaryota</taxon>
        <taxon>Metazoa</taxon>
        <taxon>Chordata</taxon>
        <taxon>Craniata</taxon>
        <taxon>Vertebrata</taxon>
        <taxon>Euteleostomi</taxon>
        <taxon>Mammalia</taxon>
        <taxon>Eutheria</taxon>
        <taxon>Laurasiatheria</taxon>
        <taxon>Artiodactyla</taxon>
        <taxon>Whippomorpha</taxon>
        <taxon>Cetacea</taxon>
        <taxon>Mysticeti</taxon>
        <taxon>Balaenopteridae</taxon>
        <taxon>Balaenoptera</taxon>
    </lineage>
</organism>
<dbReference type="FunFam" id="2.60.120.260:FF:000023">
    <property type="entry name" value="Ephrin type-A receptor 2"/>
    <property type="match status" value="1"/>
</dbReference>
<dbReference type="Gene3D" id="3.30.200.20">
    <property type="entry name" value="Phosphorylase Kinase, domain 1"/>
    <property type="match status" value="1"/>
</dbReference>
<dbReference type="InterPro" id="IPR001660">
    <property type="entry name" value="SAM"/>
</dbReference>
<comment type="catalytic activity">
    <reaction evidence="20">
        <text>L-tyrosyl-[protein] + ATP = O-phospho-L-tyrosyl-[protein] + ADP + H(+)</text>
        <dbReference type="Rhea" id="RHEA:10596"/>
        <dbReference type="Rhea" id="RHEA-COMP:10136"/>
        <dbReference type="Rhea" id="RHEA-COMP:20101"/>
        <dbReference type="ChEBI" id="CHEBI:15378"/>
        <dbReference type="ChEBI" id="CHEBI:30616"/>
        <dbReference type="ChEBI" id="CHEBI:46858"/>
        <dbReference type="ChEBI" id="CHEBI:61978"/>
        <dbReference type="ChEBI" id="CHEBI:456216"/>
        <dbReference type="EC" id="2.7.10.1"/>
    </reaction>
</comment>
<dbReference type="InterPro" id="IPR050449">
    <property type="entry name" value="Ephrin_rcpt_TKs"/>
</dbReference>
<dbReference type="InterPro" id="IPR000719">
    <property type="entry name" value="Prot_kinase_dom"/>
</dbReference>
<evidence type="ECO:0000256" key="9">
    <source>
        <dbReference type="ARBA" id="ARBA00022737"/>
    </source>
</evidence>
<dbReference type="FunFam" id="2.60.40.10:FF:000059">
    <property type="entry name" value="Ephrin type-A receptor 6"/>
    <property type="match status" value="1"/>
</dbReference>
<dbReference type="Pfam" id="PF25599">
    <property type="entry name" value="Ephrin_CRD"/>
    <property type="match status" value="1"/>
</dbReference>
<dbReference type="FunFam" id="3.30.200.20:FF:000001">
    <property type="entry name" value="Ephrin type-A receptor 5"/>
    <property type="match status" value="1"/>
</dbReference>
<dbReference type="GO" id="GO:0005005">
    <property type="term" value="F:transmembrane-ephrin receptor activity"/>
    <property type="evidence" value="ECO:0007669"/>
    <property type="project" value="TreeGrafter"/>
</dbReference>
<dbReference type="Ensembl" id="ENSBMST00010000210.1">
    <property type="protein sequence ID" value="ENSBMSP00010000188.1"/>
    <property type="gene ID" value="ENSBMSG00010000136.1"/>
</dbReference>
<dbReference type="InterPro" id="IPR027936">
    <property type="entry name" value="Eph_TM"/>
</dbReference>
<keyword evidence="10 21" id="KW-0547">Nucleotide-binding</keyword>
<dbReference type="PANTHER" id="PTHR46877:SF20">
    <property type="entry name" value="RECEPTOR PROTEIN-TYROSINE KINASE"/>
    <property type="match status" value="1"/>
</dbReference>
<sequence length="931" mass="103166">MERLAPRACLALLWGCLLAAAAAAQGKEVVLLDFAAAKGELGWLTHPYGKGWDLMQNIMDDMPIYMYSVCNVVAGDQDNWLRTNWVYRGEAERIFIELKFTVRDCNSFPGGASSCKETFNLYYAESDVDYGTNFQKRQFTKIDTIAPDEITVSSDFEARHVKLNVEERSVGPLSRKGFYLAFQDIGACVALLSVRVYYKKCPEKLQGLAHFPETIAGSDAPSLATVAGTCVDHAVVPPGGEEPRMHCAVDGEWLVPIGECLCQAGYEKVEDACQACSPGFFKSEASESPCLECPQHTLPSSEGATACECEEGYFRAPQDPLSLPCTRPPSAPHYLTAVGMGAKVELRWTPPQDNGGREDITYSVTCEQCWPESGECGPCEASVSYSEPPHGLTRTSVTVSDLEPHMNYTFAVEARNGVSDLVASRSFLTASVSINQTEPPKVKLEDRSTTSLSVSWSIPPPQQSRVWKYEVTYRKKGDSNSYNVRRTEGFSVTLDDLAPDTIYLVQVQALTQEGQGAGSKVHEFQTLSTEGSSNMAVIGGVAVGVVLLLVLAGIGFFIHRRRKSLRMRQSSEDVYFSKSEQLKPLKTYVDPHTYEDPNQAVLKFTTEIHPSCVTRQKVIGAGEFGEVYKGTLKVSGKKEVPVAIKTLKAGYTEKQRVDFLSEASIMGQFSHHNIIRLEGVVSKYVPTPAPPVPLPSTHGHPLTPVLTPADKPMMIITEYMENGALDKFLRGGKIPIRWTAPEAISYRKFTSASDVWSYGIVMWEVMTYGERPYWELSNHEVMKAINDGFRLPTPMDCPSAIYQLMMQCWQQERARRPKFADIVSILDKLIRAPESLKTLADFDPRVSIRLPSTSGSEGVPFRTVSEWLESIKMQQYTEHFLAAGYTAIEKVVQMTNDDIKRIGVRLPGHQKRIAYSLLGLKDQVNTVGIPI</sequence>
<evidence type="ECO:0000256" key="4">
    <source>
        <dbReference type="ARBA" id="ARBA00022553"/>
    </source>
</evidence>
<dbReference type="InterPro" id="IPR036116">
    <property type="entry name" value="FN3_sf"/>
</dbReference>
<dbReference type="SUPFAM" id="SSF47769">
    <property type="entry name" value="SAM/Pointed domain"/>
    <property type="match status" value="1"/>
</dbReference>
<dbReference type="InterPro" id="IPR001426">
    <property type="entry name" value="Tyr_kinase_rcpt_V_CS"/>
</dbReference>
<dbReference type="InterPro" id="IPR001090">
    <property type="entry name" value="Ephrin_rcpt_lig-bd_dom"/>
</dbReference>
<gene>
    <name evidence="30" type="primary">EPHA2</name>
</gene>
<feature type="domain" description="Eph LBD" evidence="29">
    <location>
        <begin position="28"/>
        <end position="206"/>
    </location>
</feature>
<dbReference type="FunFam" id="1.10.510.10:FF:000986">
    <property type="entry name" value="Protein tyrosine kinase 2aa"/>
    <property type="match status" value="1"/>
</dbReference>
<feature type="domain" description="Protein kinase" evidence="26">
    <location>
        <begin position="613"/>
        <end position="931"/>
    </location>
</feature>
<protein>
    <recommendedName>
        <fullName evidence="2">receptor protein-tyrosine kinase</fullName>
        <ecNumber evidence="2">2.7.10.1</ecNumber>
    </recommendedName>
</protein>
<dbReference type="InterPro" id="IPR001245">
    <property type="entry name" value="Ser-Thr/Tyr_kinase_cat_dom"/>
</dbReference>
<accession>A0A8C0C3H8</accession>
<dbReference type="InterPro" id="IPR008979">
    <property type="entry name" value="Galactose-bd-like_sf"/>
</dbReference>
<feature type="chain" id="PRO_5034836425" description="receptor protein-tyrosine kinase" evidence="25">
    <location>
        <begin position="25"/>
        <end position="931"/>
    </location>
</feature>
<evidence type="ECO:0000256" key="11">
    <source>
        <dbReference type="ARBA" id="ARBA00022777"/>
    </source>
</evidence>
<dbReference type="FunFam" id="2.60.40.10:FF:000724">
    <property type="entry name" value="ephrin type-A receptor 2"/>
    <property type="match status" value="1"/>
</dbReference>
<feature type="domain" description="Fibronectin type-III" evidence="28">
    <location>
        <begin position="328"/>
        <end position="437"/>
    </location>
</feature>
<dbReference type="InterPro" id="IPR011009">
    <property type="entry name" value="Kinase-like_dom_sf"/>
</dbReference>
<dbReference type="Gene3D" id="1.10.150.50">
    <property type="entry name" value="Transcription Factor, Ets-1"/>
    <property type="match status" value="1"/>
</dbReference>
<evidence type="ECO:0000313" key="30">
    <source>
        <dbReference type="Ensembl" id="ENSBMSP00010000188.1"/>
    </source>
</evidence>
<keyword evidence="13" id="KW-0832">Ubl conjugation</keyword>
<dbReference type="SUPFAM" id="SSF56112">
    <property type="entry name" value="Protein kinase-like (PK-like)"/>
    <property type="match status" value="1"/>
</dbReference>
<dbReference type="SUPFAM" id="SSF49785">
    <property type="entry name" value="Galactose-binding domain-like"/>
    <property type="match status" value="1"/>
</dbReference>
<name>A0A8C0C3H8_BALMU</name>
<feature type="binding site" evidence="21">
    <location>
        <begin position="619"/>
        <end position="627"/>
    </location>
    <ligand>
        <name>ATP</name>
        <dbReference type="ChEBI" id="CHEBI:30616"/>
    </ligand>
</feature>
<dbReference type="Gene3D" id="1.10.510.10">
    <property type="entry name" value="Transferase(Phosphotransferase) domain 1"/>
    <property type="match status" value="1"/>
</dbReference>
<dbReference type="CDD" id="cd09543">
    <property type="entry name" value="SAM_EPH-A2"/>
    <property type="match status" value="1"/>
</dbReference>
<evidence type="ECO:0000256" key="20">
    <source>
        <dbReference type="ARBA" id="ARBA00051243"/>
    </source>
</evidence>
<keyword evidence="8 25" id="KW-0732">Signal</keyword>
<evidence type="ECO:0000256" key="19">
    <source>
        <dbReference type="ARBA" id="ARBA00023180"/>
    </source>
</evidence>
<proteinExistence type="predicted"/>
<feature type="domain" description="SAM" evidence="27">
    <location>
        <begin position="859"/>
        <end position="923"/>
    </location>
</feature>
<dbReference type="CDD" id="cd10480">
    <property type="entry name" value="EphR_LBD_A2"/>
    <property type="match status" value="1"/>
</dbReference>
<dbReference type="Pfam" id="PF07714">
    <property type="entry name" value="PK_Tyr_Ser-Thr"/>
    <property type="match status" value="2"/>
</dbReference>
<comment type="subcellular location">
    <subcellularLocation>
        <location evidence="1">Cell membrane</location>
        <topology evidence="1">Single-pass type I membrane protein</topology>
    </subcellularLocation>
</comment>
<dbReference type="InterPro" id="IPR003961">
    <property type="entry name" value="FN3_dom"/>
</dbReference>
<evidence type="ECO:0000256" key="13">
    <source>
        <dbReference type="ARBA" id="ARBA00022843"/>
    </source>
</evidence>
<evidence type="ECO:0000256" key="8">
    <source>
        <dbReference type="ARBA" id="ARBA00022729"/>
    </source>
</evidence>
<keyword evidence="11" id="KW-0418">Kinase</keyword>
<keyword evidence="19" id="KW-0325">Glycoprotein</keyword>
<evidence type="ECO:0000259" key="26">
    <source>
        <dbReference type="PROSITE" id="PS50011"/>
    </source>
</evidence>